<feature type="transmembrane region" description="Helical" evidence="6">
    <location>
        <begin position="128"/>
        <end position="149"/>
    </location>
</feature>
<proteinExistence type="predicted"/>
<evidence type="ECO:0000256" key="4">
    <source>
        <dbReference type="ARBA" id="ARBA00022989"/>
    </source>
</evidence>
<dbReference type="InterPro" id="IPR012809">
    <property type="entry name" value="ECF_CbiQ"/>
</dbReference>
<keyword evidence="3 6" id="KW-0812">Transmembrane</keyword>
<feature type="transmembrane region" description="Helical" evidence="6">
    <location>
        <begin position="239"/>
        <end position="261"/>
    </location>
</feature>
<evidence type="ECO:0000256" key="1">
    <source>
        <dbReference type="ARBA" id="ARBA00004651"/>
    </source>
</evidence>
<dbReference type="GO" id="GO:0006824">
    <property type="term" value="P:cobalt ion transport"/>
    <property type="evidence" value="ECO:0007669"/>
    <property type="project" value="InterPro"/>
</dbReference>
<dbReference type="KEGG" id="arf:AR1Y2_0546"/>
<dbReference type="PANTHER" id="PTHR34857">
    <property type="entry name" value="SLL0384 PROTEIN"/>
    <property type="match status" value="1"/>
</dbReference>
<sequence length="266" mass="29829">MSKISEAVHELHHLDAMASGDGWINRIHPLCKLLVTVWYIALTMSFQVYDLTGTLSMVLYPLTMMTAGGVPVRRSLKKLKPVLLLVCVVGIANPFIDRSVLFQLGAVPVTGGMVSMATLMMKGVFAVLASYLLILTTSMESICYALRLIHIPKMMVTMVLLIYRYIIVLLKEAERISQAYALRAPDQKGIRYHAWGPLLGQLLLRSIDRAQTVYESMTLRGYDGSFYPAERRKADTKSLAFLAGWICLTFMLRYIPVFRLIGTVFG</sequence>
<gene>
    <name evidence="7" type="ORF">AR1Y2_0546</name>
</gene>
<feature type="transmembrane region" description="Helical" evidence="6">
    <location>
        <begin position="55"/>
        <end position="72"/>
    </location>
</feature>
<keyword evidence="8" id="KW-1185">Reference proteome</keyword>
<evidence type="ECO:0000256" key="6">
    <source>
        <dbReference type="SAM" id="Phobius"/>
    </source>
</evidence>
<dbReference type="PANTHER" id="PTHR34857:SF2">
    <property type="entry name" value="SLL0384 PROTEIN"/>
    <property type="match status" value="1"/>
</dbReference>
<accession>A0A4V1EFW5</accession>
<evidence type="ECO:0000256" key="5">
    <source>
        <dbReference type="ARBA" id="ARBA00023136"/>
    </source>
</evidence>
<dbReference type="InterPro" id="IPR003339">
    <property type="entry name" value="ABC/ECF_trnsptr_transmembrane"/>
</dbReference>
<dbReference type="Proteomes" id="UP000298653">
    <property type="component" value="Chromosome"/>
</dbReference>
<evidence type="ECO:0000256" key="2">
    <source>
        <dbReference type="ARBA" id="ARBA00022475"/>
    </source>
</evidence>
<keyword evidence="5 6" id="KW-0472">Membrane</keyword>
<dbReference type="InterPro" id="IPR051611">
    <property type="entry name" value="ECF_transporter_component"/>
</dbReference>
<keyword evidence="2" id="KW-1003">Cell membrane</keyword>
<evidence type="ECO:0000256" key="3">
    <source>
        <dbReference type="ARBA" id="ARBA00022692"/>
    </source>
</evidence>
<dbReference type="CDD" id="cd16914">
    <property type="entry name" value="EcfT"/>
    <property type="match status" value="1"/>
</dbReference>
<dbReference type="EMBL" id="CP040058">
    <property type="protein sequence ID" value="QCP34000.1"/>
    <property type="molecule type" value="Genomic_DNA"/>
</dbReference>
<dbReference type="GO" id="GO:0043190">
    <property type="term" value="C:ATP-binding cassette (ABC) transporter complex"/>
    <property type="evidence" value="ECO:0007669"/>
    <property type="project" value="InterPro"/>
</dbReference>
<dbReference type="OrthoDB" id="8585740at2"/>
<reference evidence="7 8" key="1">
    <citation type="submission" date="2019-05" db="EMBL/GenBank/DDBJ databases">
        <title>Complete genome sequencing of Anaerostipes rhamnosivorans.</title>
        <authorList>
            <person name="Bui T.P.N."/>
            <person name="de Vos W.M."/>
        </authorList>
    </citation>
    <scope>NUCLEOTIDE SEQUENCE [LARGE SCALE GENOMIC DNA]</scope>
    <source>
        <strain evidence="7 8">1y2</strain>
    </source>
</reference>
<comment type="subcellular location">
    <subcellularLocation>
        <location evidence="1">Cell membrane</location>
        <topology evidence="1">Multi-pass membrane protein</topology>
    </subcellularLocation>
</comment>
<keyword evidence="4 6" id="KW-1133">Transmembrane helix</keyword>
<evidence type="ECO:0000313" key="7">
    <source>
        <dbReference type="EMBL" id="QCP34000.1"/>
    </source>
</evidence>
<dbReference type="Pfam" id="PF02361">
    <property type="entry name" value="CbiQ"/>
    <property type="match status" value="1"/>
</dbReference>
<protein>
    <submittedName>
        <fullName evidence="7">Transmembrane component NikQ of energizing module of nickel ECF transporter</fullName>
    </submittedName>
</protein>
<dbReference type="RefSeq" id="WP_137327591.1">
    <property type="nucleotide sequence ID" value="NZ_CP040058.1"/>
</dbReference>
<dbReference type="AlphaFoldDB" id="A0A4V1EFW5"/>
<feature type="transmembrane region" description="Helical" evidence="6">
    <location>
        <begin position="79"/>
        <end position="96"/>
    </location>
</feature>
<evidence type="ECO:0000313" key="8">
    <source>
        <dbReference type="Proteomes" id="UP000298653"/>
    </source>
</evidence>
<organism evidence="7 8">
    <name type="scientific">Anaerostipes rhamnosivorans</name>
    <dbReference type="NCBI Taxonomy" id="1229621"/>
    <lineage>
        <taxon>Bacteria</taxon>
        <taxon>Bacillati</taxon>
        <taxon>Bacillota</taxon>
        <taxon>Clostridia</taxon>
        <taxon>Lachnospirales</taxon>
        <taxon>Lachnospiraceae</taxon>
        <taxon>Anaerostipes</taxon>
    </lineage>
</organism>
<name>A0A4V1EFW5_9FIRM</name>
<dbReference type="NCBIfam" id="TIGR02454">
    <property type="entry name" value="ECF_T_CbiQ"/>
    <property type="match status" value="1"/>
</dbReference>